<comment type="caution">
    <text evidence="2">The sequence shown here is derived from an EMBL/GenBank/DDBJ whole genome shotgun (WGS) entry which is preliminary data.</text>
</comment>
<dbReference type="Proteomes" id="UP000269410">
    <property type="component" value="Unassembled WGS sequence"/>
</dbReference>
<proteinExistence type="predicted"/>
<evidence type="ECO:0000313" key="2">
    <source>
        <dbReference type="EMBL" id="RMD77079.1"/>
    </source>
</evidence>
<feature type="transmembrane region" description="Helical" evidence="1">
    <location>
        <begin position="48"/>
        <end position="70"/>
    </location>
</feature>
<dbReference type="AlphaFoldDB" id="A0A3M0YYI8"/>
<reference evidence="2 3" key="1">
    <citation type="submission" date="2018-10" db="EMBL/GenBank/DDBJ databases">
        <title>Thermophilic Lithotrophy and Phototrophy in an Intertidal, Iron-rich, Geothermal Spring.</title>
        <authorList>
            <person name="Ward L.M."/>
            <person name="Idei A."/>
            <person name="Nakagawa M."/>
            <person name="Ueno Y."/>
            <person name="Fischer W."/>
            <person name="Mcglynn S.E."/>
        </authorList>
    </citation>
    <scope>NUCLEOTIDE SEQUENCE [LARGE SCALE GENOMIC DNA]</scope>
    <source>
        <strain evidence="2">J137</strain>
    </source>
</reference>
<keyword evidence="1" id="KW-1133">Transmembrane helix</keyword>
<sequence>MFLNIKKFYFLTYAWGSTLLFGFFMFWLSTQPNLQASGSSLADEIIKVTFRMTLYAIFFILIYRSFILTLKTTVSRLSKWKSKREKYEDEEFVLIIETLILIASLFIALSFSFFEEHTQLTTLGRNKAGEIVSCEKRDLEKGIRVETECIEKLSISESNKDILVSLMSILLTAIVVYSLPVIGELEVAIKHKIESGVLKIKTKKSN</sequence>
<evidence type="ECO:0000313" key="3">
    <source>
        <dbReference type="Proteomes" id="UP000269410"/>
    </source>
</evidence>
<accession>A0A3M0YYI8</accession>
<feature type="transmembrane region" description="Helical" evidence="1">
    <location>
        <begin position="162"/>
        <end position="182"/>
    </location>
</feature>
<protein>
    <submittedName>
        <fullName evidence="2">Uncharacterized protein</fullName>
    </submittedName>
</protein>
<gene>
    <name evidence="2" type="ORF">D6810_02070</name>
</gene>
<keyword evidence="1" id="KW-0812">Transmembrane</keyword>
<name>A0A3M0YYI8_9BACT</name>
<keyword evidence="1" id="KW-0472">Membrane</keyword>
<organism evidence="2 3">
    <name type="scientific">Candidatus Dojkabacteria bacterium</name>
    <dbReference type="NCBI Taxonomy" id="2099670"/>
    <lineage>
        <taxon>Bacteria</taxon>
        <taxon>Candidatus Dojkabacteria</taxon>
    </lineage>
</organism>
<evidence type="ECO:0000256" key="1">
    <source>
        <dbReference type="SAM" id="Phobius"/>
    </source>
</evidence>
<feature type="transmembrane region" description="Helical" evidence="1">
    <location>
        <begin position="91"/>
        <end position="114"/>
    </location>
</feature>
<dbReference type="EMBL" id="RFKV01000067">
    <property type="protein sequence ID" value="RMD77079.1"/>
    <property type="molecule type" value="Genomic_DNA"/>
</dbReference>
<feature type="transmembrane region" description="Helical" evidence="1">
    <location>
        <begin position="7"/>
        <end position="28"/>
    </location>
</feature>